<evidence type="ECO:0000259" key="1">
    <source>
        <dbReference type="Pfam" id="PF20167"/>
    </source>
</evidence>
<proteinExistence type="predicted"/>
<reference evidence="2" key="1">
    <citation type="submission" date="2023-07" db="EMBL/GenBank/DDBJ databases">
        <title>draft genome sequence of fig (Ficus carica).</title>
        <authorList>
            <person name="Takahashi T."/>
            <person name="Nishimura K."/>
        </authorList>
    </citation>
    <scope>NUCLEOTIDE SEQUENCE</scope>
</reference>
<evidence type="ECO:0000313" key="3">
    <source>
        <dbReference type="Proteomes" id="UP001187192"/>
    </source>
</evidence>
<dbReference type="InterPro" id="IPR046796">
    <property type="entry name" value="Transposase_32_dom"/>
</dbReference>
<accession>A0AA88DYD8</accession>
<feature type="domain" description="Putative plant transposon protein" evidence="1">
    <location>
        <begin position="13"/>
        <end position="192"/>
    </location>
</feature>
<dbReference type="AlphaFoldDB" id="A0AA88DYD8"/>
<dbReference type="EMBL" id="BTGU01000179">
    <property type="protein sequence ID" value="GMN64422.1"/>
    <property type="molecule type" value="Genomic_DNA"/>
</dbReference>
<name>A0AA88DYD8_FICCA</name>
<sequence>MGYEEFITSVIIKHKWQTFCAHPIDAVVPVIREFYVHFAREGQGSVYVRGVQVPIDETTINHFYGLDDIEDLHTELVSNTPPECLEKALENVCIAGTAWIVSPQGKLTIPRASLTPQCNVWYHFLKTRLMPSTHVQTVSKDRVLLLDSIISGRSINVGATISKELGVCATKKCGSLWFPTLITSLCVRSGVPIFDNEE</sequence>
<evidence type="ECO:0000313" key="2">
    <source>
        <dbReference type="EMBL" id="GMN64422.1"/>
    </source>
</evidence>
<organism evidence="2 3">
    <name type="scientific">Ficus carica</name>
    <name type="common">Common fig</name>
    <dbReference type="NCBI Taxonomy" id="3494"/>
    <lineage>
        <taxon>Eukaryota</taxon>
        <taxon>Viridiplantae</taxon>
        <taxon>Streptophyta</taxon>
        <taxon>Embryophyta</taxon>
        <taxon>Tracheophyta</taxon>
        <taxon>Spermatophyta</taxon>
        <taxon>Magnoliopsida</taxon>
        <taxon>eudicotyledons</taxon>
        <taxon>Gunneridae</taxon>
        <taxon>Pentapetalae</taxon>
        <taxon>rosids</taxon>
        <taxon>fabids</taxon>
        <taxon>Rosales</taxon>
        <taxon>Moraceae</taxon>
        <taxon>Ficeae</taxon>
        <taxon>Ficus</taxon>
    </lineage>
</organism>
<dbReference type="Proteomes" id="UP001187192">
    <property type="component" value="Unassembled WGS sequence"/>
</dbReference>
<gene>
    <name evidence="2" type="ORF">TIFTF001_033501</name>
</gene>
<protein>
    <recommendedName>
        <fullName evidence="1">Putative plant transposon protein domain-containing protein</fullName>
    </recommendedName>
</protein>
<dbReference type="Pfam" id="PF20167">
    <property type="entry name" value="Transposase_32"/>
    <property type="match status" value="1"/>
</dbReference>
<comment type="caution">
    <text evidence="2">The sequence shown here is derived from an EMBL/GenBank/DDBJ whole genome shotgun (WGS) entry which is preliminary data.</text>
</comment>
<keyword evidence="3" id="KW-1185">Reference proteome</keyword>